<dbReference type="Proteomes" id="UP000237347">
    <property type="component" value="Unassembled WGS sequence"/>
</dbReference>
<keyword evidence="8" id="KW-0368">Histidine biosynthesis</keyword>
<keyword evidence="9" id="KW-0175">Coiled coil</keyword>
<dbReference type="EMBL" id="PKMF04000090">
    <property type="protein sequence ID" value="KAK7851158.1"/>
    <property type="molecule type" value="Genomic_DNA"/>
</dbReference>
<comment type="catalytic activity">
    <reaction evidence="1">
        <text>1-(5-phospho-beta-D-ribosyl)-ATP + H2O = 1-(5-phospho-beta-D-ribosyl)-5'-AMP + diphosphate + H(+)</text>
        <dbReference type="Rhea" id="RHEA:22828"/>
        <dbReference type="ChEBI" id="CHEBI:15377"/>
        <dbReference type="ChEBI" id="CHEBI:15378"/>
        <dbReference type="ChEBI" id="CHEBI:33019"/>
        <dbReference type="ChEBI" id="CHEBI:59457"/>
        <dbReference type="ChEBI" id="CHEBI:73183"/>
        <dbReference type="EC" id="3.6.1.31"/>
    </reaction>
</comment>
<dbReference type="Pfam" id="PF01503">
    <property type="entry name" value="PRA-PH"/>
    <property type="match status" value="1"/>
</dbReference>
<sequence length="202" mass="22538">MLEQLVKHVLPFWAHESRHCIISGKTGSFEKQPMRHPNTSCTHKLLHSASEFGFGASSWATPKYTSKSTARTGTIDLAVSCSVSKLWQHGTTIKTRIVSASIDRSLKELSAEQNGKPSSTKRLLLDNKLLCSKIREEADELCRTLEENEDKSRAASEKADALYHAIVLLANEDVKIEDVMQVLQQRFSQSGVEEKRGRISQG</sequence>
<dbReference type="SUPFAM" id="SSF101386">
    <property type="entry name" value="all-alpha NTP pyrophosphatases"/>
    <property type="match status" value="1"/>
</dbReference>
<keyword evidence="6" id="KW-0378">Hydrolase</keyword>
<dbReference type="PANTHER" id="PTHR42945">
    <property type="entry name" value="HISTIDINE BIOSYNTHESIS BIFUNCTIONAL PROTEIN"/>
    <property type="match status" value="1"/>
</dbReference>
<dbReference type="AlphaFoldDB" id="A0AAW0LL09"/>
<dbReference type="CDD" id="cd11534">
    <property type="entry name" value="NTP-PPase_HisIE_like"/>
    <property type="match status" value="1"/>
</dbReference>
<keyword evidence="11" id="KW-1185">Reference proteome</keyword>
<evidence type="ECO:0000256" key="7">
    <source>
        <dbReference type="ARBA" id="ARBA00022840"/>
    </source>
</evidence>
<evidence type="ECO:0000256" key="4">
    <source>
        <dbReference type="ARBA" id="ARBA00022605"/>
    </source>
</evidence>
<dbReference type="GO" id="GO:0004636">
    <property type="term" value="F:phosphoribosyl-ATP diphosphatase activity"/>
    <property type="evidence" value="ECO:0007669"/>
    <property type="project" value="UniProtKB-EC"/>
</dbReference>
<dbReference type="GO" id="GO:0000105">
    <property type="term" value="P:L-histidine biosynthetic process"/>
    <property type="evidence" value="ECO:0007669"/>
    <property type="project" value="UniProtKB-KW"/>
</dbReference>
<reference evidence="10 11" key="1">
    <citation type="journal article" date="2018" name="Sci. Data">
        <title>The draft genome sequence of cork oak.</title>
        <authorList>
            <person name="Ramos A.M."/>
            <person name="Usie A."/>
            <person name="Barbosa P."/>
            <person name="Barros P.M."/>
            <person name="Capote T."/>
            <person name="Chaves I."/>
            <person name="Simoes F."/>
            <person name="Abreu I."/>
            <person name="Carrasquinho I."/>
            <person name="Faro C."/>
            <person name="Guimaraes J.B."/>
            <person name="Mendonca D."/>
            <person name="Nobrega F."/>
            <person name="Rodrigues L."/>
            <person name="Saibo N.J.M."/>
            <person name="Varela M.C."/>
            <person name="Egas C."/>
            <person name="Matos J."/>
            <person name="Miguel C.M."/>
            <person name="Oliveira M.M."/>
            <person name="Ricardo C.P."/>
            <person name="Goncalves S."/>
        </authorList>
    </citation>
    <scope>NUCLEOTIDE SEQUENCE [LARGE SCALE GENOMIC DNA]</scope>
    <source>
        <strain evidence="11">cv. HL8</strain>
    </source>
</reference>
<evidence type="ECO:0000256" key="5">
    <source>
        <dbReference type="ARBA" id="ARBA00022741"/>
    </source>
</evidence>
<proteinExistence type="predicted"/>
<dbReference type="EC" id="3.6.1.31" evidence="3"/>
<evidence type="ECO:0000256" key="2">
    <source>
        <dbReference type="ARBA" id="ARBA00005204"/>
    </source>
</evidence>
<dbReference type="NCBIfam" id="TIGR03188">
    <property type="entry name" value="histidine_hisI"/>
    <property type="match status" value="1"/>
</dbReference>
<accession>A0AAW0LL09</accession>
<feature type="coiled-coil region" evidence="9">
    <location>
        <begin position="131"/>
        <end position="158"/>
    </location>
</feature>
<dbReference type="Gene3D" id="1.10.287.1080">
    <property type="entry name" value="MazG-like"/>
    <property type="match status" value="1"/>
</dbReference>
<gene>
    <name evidence="10" type="primary">HISN2_1</name>
    <name evidence="10" type="ORF">CFP56_042693</name>
</gene>
<dbReference type="InterPro" id="IPR008179">
    <property type="entry name" value="HisE"/>
</dbReference>
<evidence type="ECO:0000256" key="9">
    <source>
        <dbReference type="SAM" id="Coils"/>
    </source>
</evidence>
<name>A0AAW0LL09_QUESU</name>
<evidence type="ECO:0000256" key="1">
    <source>
        <dbReference type="ARBA" id="ARBA00001460"/>
    </source>
</evidence>
<dbReference type="PANTHER" id="PTHR42945:SF1">
    <property type="entry name" value="HISTIDINE BIOSYNTHESIS BIFUNCTIONAL PROTEIN HIS7"/>
    <property type="match status" value="1"/>
</dbReference>
<comment type="pathway">
    <text evidence="2">Amino-acid biosynthesis; L-histidine biosynthesis; L-histidine from 5-phospho-alpha-D-ribose 1-diphosphate: step 2/9.</text>
</comment>
<evidence type="ECO:0000256" key="6">
    <source>
        <dbReference type="ARBA" id="ARBA00022801"/>
    </source>
</evidence>
<protein>
    <recommendedName>
        <fullName evidence="3">phosphoribosyl-ATP diphosphatase</fullName>
        <ecNumber evidence="3">3.6.1.31</ecNumber>
    </recommendedName>
</protein>
<evidence type="ECO:0000313" key="11">
    <source>
        <dbReference type="Proteomes" id="UP000237347"/>
    </source>
</evidence>
<evidence type="ECO:0000256" key="8">
    <source>
        <dbReference type="ARBA" id="ARBA00023102"/>
    </source>
</evidence>
<keyword evidence="4" id="KW-0028">Amino-acid biosynthesis</keyword>
<keyword evidence="7" id="KW-0067">ATP-binding</keyword>
<organism evidence="10 11">
    <name type="scientific">Quercus suber</name>
    <name type="common">Cork oak</name>
    <dbReference type="NCBI Taxonomy" id="58331"/>
    <lineage>
        <taxon>Eukaryota</taxon>
        <taxon>Viridiplantae</taxon>
        <taxon>Streptophyta</taxon>
        <taxon>Embryophyta</taxon>
        <taxon>Tracheophyta</taxon>
        <taxon>Spermatophyta</taxon>
        <taxon>Magnoliopsida</taxon>
        <taxon>eudicotyledons</taxon>
        <taxon>Gunneridae</taxon>
        <taxon>Pentapetalae</taxon>
        <taxon>rosids</taxon>
        <taxon>fabids</taxon>
        <taxon>Fagales</taxon>
        <taxon>Fagaceae</taxon>
        <taxon>Quercus</taxon>
    </lineage>
</organism>
<dbReference type="InterPro" id="IPR021130">
    <property type="entry name" value="PRib-ATP_PPHydrolase-like"/>
</dbReference>
<dbReference type="GO" id="GO:0005524">
    <property type="term" value="F:ATP binding"/>
    <property type="evidence" value="ECO:0007669"/>
    <property type="project" value="UniProtKB-KW"/>
</dbReference>
<evidence type="ECO:0000256" key="3">
    <source>
        <dbReference type="ARBA" id="ARBA00012414"/>
    </source>
</evidence>
<comment type="caution">
    <text evidence="10">The sequence shown here is derived from an EMBL/GenBank/DDBJ whole genome shotgun (WGS) entry which is preliminary data.</text>
</comment>
<evidence type="ECO:0000313" key="10">
    <source>
        <dbReference type="EMBL" id="KAK7851158.1"/>
    </source>
</evidence>
<keyword evidence="5" id="KW-0547">Nucleotide-binding</keyword>